<feature type="signal peptide" evidence="3">
    <location>
        <begin position="1"/>
        <end position="27"/>
    </location>
</feature>
<dbReference type="SUPFAM" id="SSF53850">
    <property type="entry name" value="Periplasmic binding protein-like II"/>
    <property type="match status" value="1"/>
</dbReference>
<evidence type="ECO:0000256" key="1">
    <source>
        <dbReference type="ARBA" id="ARBA00008520"/>
    </source>
</evidence>
<dbReference type="InterPro" id="IPR050490">
    <property type="entry name" value="Bact_solute-bd_prot1"/>
</dbReference>
<keyword evidence="3" id="KW-0732">Signal</keyword>
<feature type="chain" id="PRO_5038621957" evidence="3">
    <location>
        <begin position="28"/>
        <end position="461"/>
    </location>
</feature>
<evidence type="ECO:0000256" key="3">
    <source>
        <dbReference type="SAM" id="SignalP"/>
    </source>
</evidence>
<sequence>MSAPLFRRAPRTIAAVSGVLGLSLVLAACGGSPAASGGGGGSGEAAGGPECAAYEQYGDLSGTTVSVYTSITAPEDQSHIDSYVPFENCTGADIIYEGSREFEAQLQVRVQGGNAPDIAYIPQPGLLATLVQSGAPVVPVPQAAASNVEQYFPETYRQAGSVDGTLYATPLGANVKSYVWYSPQEFTERGYTVPTTWDELIALSDRIAGEGNTPVTFGIESGDATGWPLTDQLENAVLEQFGPEVYDQWVNHEIPFNDPRIVQALDRVGTLLKNPAYVGDVTAIATTAFGDAGLPILDGASFMLPQANFYAANWPEGSDVSESGEVFAFPRPVFDAAAEPVTLVGGEFVAAFTDRPEVQAFQAYLSSPEWANEKAKATTALGQTGWISANSGLDTANLTSPIDISSVEILQDPERVARFDGSDLMPGEVGSGTFWTAMTNYISSGASSQEVLTQVETSWPQ</sequence>
<accession>A0A6J4QE42</accession>
<dbReference type="PROSITE" id="PS51257">
    <property type="entry name" value="PROKAR_LIPOPROTEIN"/>
    <property type="match status" value="1"/>
</dbReference>
<dbReference type="Gene3D" id="3.40.190.10">
    <property type="entry name" value="Periplasmic binding protein-like II"/>
    <property type="match status" value="2"/>
</dbReference>
<dbReference type="PANTHER" id="PTHR43649">
    <property type="entry name" value="ARABINOSE-BINDING PROTEIN-RELATED"/>
    <property type="match status" value="1"/>
</dbReference>
<name>A0A6J4QE42_9PSEU</name>
<proteinExistence type="inferred from homology"/>
<dbReference type="InterPro" id="IPR006059">
    <property type="entry name" value="SBP"/>
</dbReference>
<organism evidence="4">
    <name type="scientific">uncultured Pseudonocardia sp</name>
    <dbReference type="NCBI Taxonomy" id="211455"/>
    <lineage>
        <taxon>Bacteria</taxon>
        <taxon>Bacillati</taxon>
        <taxon>Actinomycetota</taxon>
        <taxon>Actinomycetes</taxon>
        <taxon>Pseudonocardiales</taxon>
        <taxon>Pseudonocardiaceae</taxon>
        <taxon>Pseudonocardia</taxon>
        <taxon>environmental samples</taxon>
    </lineage>
</organism>
<dbReference type="PANTHER" id="PTHR43649:SF29">
    <property type="entry name" value="OSMOPROTECTIVE COMPOUNDS-BINDING PROTEIN GGTB"/>
    <property type="match status" value="1"/>
</dbReference>
<gene>
    <name evidence="4" type="ORF">AVDCRST_MAG66-3578</name>
</gene>
<comment type="similarity">
    <text evidence="1">Belongs to the bacterial solute-binding protein 1 family.</text>
</comment>
<dbReference type="EMBL" id="CADCUS010000503">
    <property type="protein sequence ID" value="CAA9435056.1"/>
    <property type="molecule type" value="Genomic_DNA"/>
</dbReference>
<evidence type="ECO:0000313" key="4">
    <source>
        <dbReference type="EMBL" id="CAA9435056.1"/>
    </source>
</evidence>
<dbReference type="AlphaFoldDB" id="A0A6J4QE42"/>
<reference evidence="4" key="1">
    <citation type="submission" date="2020-02" db="EMBL/GenBank/DDBJ databases">
        <authorList>
            <person name="Meier V. D."/>
        </authorList>
    </citation>
    <scope>NUCLEOTIDE SEQUENCE</scope>
    <source>
        <strain evidence="4">AVDCRST_MAG66</strain>
    </source>
</reference>
<dbReference type="Pfam" id="PF01547">
    <property type="entry name" value="SBP_bac_1"/>
    <property type="match status" value="1"/>
</dbReference>
<keyword evidence="2" id="KW-0813">Transport</keyword>
<evidence type="ECO:0000256" key="2">
    <source>
        <dbReference type="ARBA" id="ARBA00022448"/>
    </source>
</evidence>
<protein>
    <submittedName>
        <fullName evidence="4">Alpha-glucosides-binding periplasmic protein AglE</fullName>
    </submittedName>
</protein>